<dbReference type="GO" id="GO:0051082">
    <property type="term" value="F:unfolded protein binding"/>
    <property type="evidence" value="ECO:0007669"/>
    <property type="project" value="InterPro"/>
</dbReference>
<dbReference type="CDD" id="cd10747">
    <property type="entry name" value="DnaJ_C"/>
    <property type="match status" value="1"/>
</dbReference>
<gene>
    <name evidence="3" type="ORF">C1H46_042142</name>
</gene>
<dbReference type="GO" id="GO:0006457">
    <property type="term" value="P:protein folding"/>
    <property type="evidence" value="ECO:0007669"/>
    <property type="project" value="InterPro"/>
</dbReference>
<dbReference type="InterPro" id="IPR002939">
    <property type="entry name" value="DnaJ_C"/>
</dbReference>
<dbReference type="AlphaFoldDB" id="A0A540KDL9"/>
<keyword evidence="1" id="KW-0143">Chaperone</keyword>
<dbReference type="InterPro" id="IPR001623">
    <property type="entry name" value="DnaJ_domain"/>
</dbReference>
<organism evidence="3 4">
    <name type="scientific">Malus baccata</name>
    <name type="common">Siberian crab apple</name>
    <name type="synonym">Pyrus baccata</name>
    <dbReference type="NCBI Taxonomy" id="106549"/>
    <lineage>
        <taxon>Eukaryota</taxon>
        <taxon>Viridiplantae</taxon>
        <taxon>Streptophyta</taxon>
        <taxon>Embryophyta</taxon>
        <taxon>Tracheophyta</taxon>
        <taxon>Spermatophyta</taxon>
        <taxon>Magnoliopsida</taxon>
        <taxon>eudicotyledons</taxon>
        <taxon>Gunneridae</taxon>
        <taxon>Pentapetalae</taxon>
        <taxon>rosids</taxon>
        <taxon>fabids</taxon>
        <taxon>Rosales</taxon>
        <taxon>Rosaceae</taxon>
        <taxon>Amygdaloideae</taxon>
        <taxon>Maleae</taxon>
        <taxon>Malus</taxon>
    </lineage>
</organism>
<dbReference type="STRING" id="106549.A0A540KDL9"/>
<evidence type="ECO:0000313" key="3">
    <source>
        <dbReference type="EMBL" id="TQD72328.1"/>
    </source>
</evidence>
<proteinExistence type="predicted"/>
<dbReference type="PROSITE" id="PS00636">
    <property type="entry name" value="DNAJ_1"/>
    <property type="match status" value="1"/>
</dbReference>
<dbReference type="GO" id="GO:0051087">
    <property type="term" value="F:protein-folding chaperone binding"/>
    <property type="evidence" value="ECO:0007669"/>
    <property type="project" value="TreeGrafter"/>
</dbReference>
<accession>A0A540KDL9</accession>
<dbReference type="SUPFAM" id="SSF49493">
    <property type="entry name" value="HSP40/DnaJ peptide-binding domain"/>
    <property type="match status" value="2"/>
</dbReference>
<dbReference type="Pfam" id="PF01556">
    <property type="entry name" value="DnaJ_C"/>
    <property type="match status" value="1"/>
</dbReference>
<protein>
    <recommendedName>
        <fullName evidence="2">J domain-containing protein</fullName>
    </recommendedName>
</protein>
<dbReference type="PRINTS" id="PR00625">
    <property type="entry name" value="JDOMAIN"/>
</dbReference>
<dbReference type="CDD" id="cd06257">
    <property type="entry name" value="DnaJ"/>
    <property type="match status" value="1"/>
</dbReference>
<sequence length="269" mass="30158">MGVDFYSVLRVNRNATQDDLKKAYKKLAMRWHPDKNPVDNEEAEAKFKQVCQAYDVLSDPQRRQIYDIYGEEGLNCGDPEDIFAEFFGGSGGVGDRAFKKSSVNGEGRNGNLKSKKVAAIESELTCSLEDLYRGARRKMRISRTVPDEFGKPKTIEETLKIDIKPGWKKGTKITFPEKGNQEPGTSPADLIFVVDERPHPLFKRDGNDLMNIIIKPGHEEVVPNEGMPISKDPTKKGNLRVKFDVVFPAKLSAEQKDDLRRVLGGGDNT</sequence>
<dbReference type="InterPro" id="IPR008971">
    <property type="entry name" value="HSP40/DnaJ_pept-bd"/>
</dbReference>
<dbReference type="PANTHER" id="PTHR24078:SF175">
    <property type="entry name" value="DNAJ HEAT SHOCK FAMILY PROTEIN"/>
    <property type="match status" value="1"/>
</dbReference>
<evidence type="ECO:0000313" key="4">
    <source>
        <dbReference type="Proteomes" id="UP000315295"/>
    </source>
</evidence>
<dbReference type="Gene3D" id="1.10.287.110">
    <property type="entry name" value="DnaJ domain"/>
    <property type="match status" value="1"/>
</dbReference>
<dbReference type="Proteomes" id="UP000315295">
    <property type="component" value="Unassembled WGS sequence"/>
</dbReference>
<name>A0A540KDL9_MALBA</name>
<reference evidence="3 4" key="1">
    <citation type="journal article" date="2019" name="G3 (Bethesda)">
        <title>Sequencing of a Wild Apple (Malus baccata) Genome Unravels the Differences Between Cultivated and Wild Apple Species Regarding Disease Resistance and Cold Tolerance.</title>
        <authorList>
            <person name="Chen X."/>
        </authorList>
    </citation>
    <scope>NUCLEOTIDE SEQUENCE [LARGE SCALE GENOMIC DNA]</scope>
    <source>
        <strain evidence="4">cv. Shandingzi</strain>
        <tissue evidence="3">Leaves</tissue>
    </source>
</reference>
<dbReference type="GO" id="GO:0005829">
    <property type="term" value="C:cytosol"/>
    <property type="evidence" value="ECO:0007669"/>
    <property type="project" value="TreeGrafter"/>
</dbReference>
<comment type="caution">
    <text evidence="3">The sequence shown here is derived from an EMBL/GenBank/DDBJ whole genome shotgun (WGS) entry which is preliminary data.</text>
</comment>
<dbReference type="PROSITE" id="PS50076">
    <property type="entry name" value="DNAJ_2"/>
    <property type="match status" value="1"/>
</dbReference>
<dbReference type="InterPro" id="IPR051339">
    <property type="entry name" value="DnaJ_subfamily_B"/>
</dbReference>
<feature type="domain" description="J" evidence="2">
    <location>
        <begin position="4"/>
        <end position="70"/>
    </location>
</feature>
<evidence type="ECO:0000256" key="1">
    <source>
        <dbReference type="ARBA" id="ARBA00023186"/>
    </source>
</evidence>
<dbReference type="Gene3D" id="2.60.260.20">
    <property type="entry name" value="Urease metallochaperone UreE, N-terminal domain"/>
    <property type="match status" value="2"/>
</dbReference>
<dbReference type="EMBL" id="VIEB01001420">
    <property type="protein sequence ID" value="TQD72328.1"/>
    <property type="molecule type" value="Genomic_DNA"/>
</dbReference>
<dbReference type="InterPro" id="IPR036869">
    <property type="entry name" value="J_dom_sf"/>
</dbReference>
<dbReference type="Pfam" id="PF00226">
    <property type="entry name" value="DnaJ"/>
    <property type="match status" value="1"/>
</dbReference>
<evidence type="ECO:0000259" key="2">
    <source>
        <dbReference type="PROSITE" id="PS50076"/>
    </source>
</evidence>
<dbReference type="SMART" id="SM00271">
    <property type="entry name" value="DnaJ"/>
    <property type="match status" value="1"/>
</dbReference>
<keyword evidence="4" id="KW-1185">Reference proteome</keyword>
<dbReference type="SUPFAM" id="SSF46565">
    <property type="entry name" value="Chaperone J-domain"/>
    <property type="match status" value="1"/>
</dbReference>
<dbReference type="PANTHER" id="PTHR24078">
    <property type="entry name" value="DNAJ HOMOLOG SUBFAMILY C MEMBER"/>
    <property type="match status" value="1"/>
</dbReference>
<dbReference type="InterPro" id="IPR018253">
    <property type="entry name" value="DnaJ_domain_CS"/>
</dbReference>
<dbReference type="FunFam" id="2.60.260.20:FF:000002">
    <property type="entry name" value="Dnaj homolog subfamily b member"/>
    <property type="match status" value="1"/>
</dbReference>